<feature type="coiled-coil region" evidence="1">
    <location>
        <begin position="94"/>
        <end position="211"/>
    </location>
</feature>
<dbReference type="EMBL" id="JAOTPO010000007">
    <property type="protein sequence ID" value="MDE5414014.1"/>
    <property type="molecule type" value="Genomic_DNA"/>
</dbReference>
<accession>A0ABT5VIE9</accession>
<gene>
    <name evidence="3" type="ORF">N7Z68_11540</name>
</gene>
<protein>
    <recommendedName>
        <fullName evidence="5">DUF4398 domain-containing protein</fullName>
    </recommendedName>
</protein>
<evidence type="ECO:0008006" key="5">
    <source>
        <dbReference type="Google" id="ProtNLM"/>
    </source>
</evidence>
<dbReference type="Proteomes" id="UP001148125">
    <property type="component" value="Unassembled WGS sequence"/>
</dbReference>
<feature type="chain" id="PRO_5047177061" description="DUF4398 domain-containing protein" evidence="2">
    <location>
        <begin position="23"/>
        <end position="348"/>
    </location>
</feature>
<evidence type="ECO:0000256" key="1">
    <source>
        <dbReference type="SAM" id="Coils"/>
    </source>
</evidence>
<proteinExistence type="predicted"/>
<name>A0ABT5VIE9_9BACI</name>
<dbReference type="RefSeq" id="WP_275118631.1">
    <property type="nucleotide sequence ID" value="NZ_JAOTPO010000007.1"/>
</dbReference>
<organism evidence="3 4">
    <name type="scientific">Alkalihalobacterium chitinilyticum</name>
    <dbReference type="NCBI Taxonomy" id="2980103"/>
    <lineage>
        <taxon>Bacteria</taxon>
        <taxon>Bacillati</taxon>
        <taxon>Bacillota</taxon>
        <taxon>Bacilli</taxon>
        <taxon>Bacillales</taxon>
        <taxon>Bacillaceae</taxon>
        <taxon>Alkalihalobacterium</taxon>
    </lineage>
</organism>
<keyword evidence="4" id="KW-1185">Reference proteome</keyword>
<dbReference type="PROSITE" id="PS51257">
    <property type="entry name" value="PROKAR_LIPOPROTEIN"/>
    <property type="match status" value="1"/>
</dbReference>
<keyword evidence="1" id="KW-0175">Coiled coil</keyword>
<keyword evidence="2" id="KW-0732">Signal</keyword>
<evidence type="ECO:0000256" key="2">
    <source>
        <dbReference type="SAM" id="SignalP"/>
    </source>
</evidence>
<comment type="caution">
    <text evidence="3">The sequence shown here is derived from an EMBL/GenBank/DDBJ whole genome shotgun (WGS) entry which is preliminary data.</text>
</comment>
<sequence>MIKRIFIQFIVLLALITLSACSNQEYQKAMDQGIESLAEKDYHKAALYFELALKEKANDEQASAYYEQAKEMANAIEAADQWEFEKAINSLSIVINQKKGLKSLQEEARKLEKQIQSKKQIVSHFEEKLEQVKSLNIEENYHKIKKEIELLEENINSNDILSPYQTEITRLKEQLELFSQEKDEAKQKAEQKKKEEALKQEEAKIEEAAKKQVSYQVYQNARFSFSIQYPSDLTMAPPPTNGDGARFYNNELEIVAFGGHTNVIDSGETIETYYYEDIVNISAPIGYQRLTEDWYVISYNEYGTTIYKKFFFNDSTFNSFIISYPASKQEQYGPVTDHIASTFIEATY</sequence>
<evidence type="ECO:0000313" key="4">
    <source>
        <dbReference type="Proteomes" id="UP001148125"/>
    </source>
</evidence>
<evidence type="ECO:0000313" key="3">
    <source>
        <dbReference type="EMBL" id="MDE5414014.1"/>
    </source>
</evidence>
<feature type="signal peptide" evidence="2">
    <location>
        <begin position="1"/>
        <end position="22"/>
    </location>
</feature>
<reference evidence="3" key="1">
    <citation type="submission" date="2024-05" db="EMBL/GenBank/DDBJ databases">
        <title>Alkalihalobacillus sp. strain MEB203 novel alkaliphilic bacterium from Lonar Lake, India.</title>
        <authorList>
            <person name="Joshi A."/>
            <person name="Thite S."/>
            <person name="Mengade P."/>
        </authorList>
    </citation>
    <scope>NUCLEOTIDE SEQUENCE</scope>
    <source>
        <strain evidence="3">MEB 203</strain>
    </source>
</reference>